<organism evidence="2 3">
    <name type="scientific">Sinanodonta woodiana</name>
    <name type="common">Chinese pond mussel</name>
    <name type="synonym">Anodonta woodiana</name>
    <dbReference type="NCBI Taxonomy" id="1069815"/>
    <lineage>
        <taxon>Eukaryota</taxon>
        <taxon>Metazoa</taxon>
        <taxon>Spiralia</taxon>
        <taxon>Lophotrochozoa</taxon>
        <taxon>Mollusca</taxon>
        <taxon>Bivalvia</taxon>
        <taxon>Autobranchia</taxon>
        <taxon>Heteroconchia</taxon>
        <taxon>Palaeoheterodonta</taxon>
        <taxon>Unionida</taxon>
        <taxon>Unionoidea</taxon>
        <taxon>Unionidae</taxon>
        <taxon>Unioninae</taxon>
        <taxon>Sinanodonta</taxon>
    </lineage>
</organism>
<evidence type="ECO:0000313" key="2">
    <source>
        <dbReference type="EMBL" id="KAL3867291.1"/>
    </source>
</evidence>
<evidence type="ECO:0000313" key="3">
    <source>
        <dbReference type="Proteomes" id="UP001634394"/>
    </source>
</evidence>
<dbReference type="EMBL" id="JBJQND010000009">
    <property type="protein sequence ID" value="KAL3867291.1"/>
    <property type="molecule type" value="Genomic_DNA"/>
</dbReference>
<gene>
    <name evidence="2" type="ORF">ACJMK2_044505</name>
</gene>
<name>A0ABD3W089_SINWO</name>
<feature type="compositionally biased region" description="Polar residues" evidence="1">
    <location>
        <begin position="18"/>
        <end position="28"/>
    </location>
</feature>
<feature type="region of interest" description="Disordered" evidence="1">
    <location>
        <begin position="17"/>
        <end position="38"/>
    </location>
</feature>
<keyword evidence="3" id="KW-1185">Reference proteome</keyword>
<evidence type="ECO:0000256" key="1">
    <source>
        <dbReference type="SAM" id="MobiDB-lite"/>
    </source>
</evidence>
<comment type="caution">
    <text evidence="2">The sequence shown here is derived from an EMBL/GenBank/DDBJ whole genome shotgun (WGS) entry which is preliminary data.</text>
</comment>
<sequence>MLLWKLKYHVRNDDGYTPRTTELNSQLDMSGKDQGVEPKKYHQRSKEFVNNLGKEFVACVESNMTKYKR</sequence>
<dbReference type="AlphaFoldDB" id="A0ABD3W089"/>
<proteinExistence type="predicted"/>
<reference evidence="2 3" key="1">
    <citation type="submission" date="2024-11" db="EMBL/GenBank/DDBJ databases">
        <title>Chromosome-level genome assembly of the freshwater bivalve Anodonta woodiana.</title>
        <authorList>
            <person name="Chen X."/>
        </authorList>
    </citation>
    <scope>NUCLEOTIDE SEQUENCE [LARGE SCALE GENOMIC DNA]</scope>
    <source>
        <strain evidence="2">MN2024</strain>
        <tissue evidence="2">Gills</tissue>
    </source>
</reference>
<protein>
    <submittedName>
        <fullName evidence="2">Uncharacterized protein</fullName>
    </submittedName>
</protein>
<accession>A0ABD3W089</accession>
<dbReference type="Proteomes" id="UP001634394">
    <property type="component" value="Unassembled WGS sequence"/>
</dbReference>